<dbReference type="PATRIC" id="fig|1178482.3.peg.3649"/>
<dbReference type="SUPFAM" id="SSF52283">
    <property type="entry name" value="Formate/glycerate dehydrogenase catalytic domain-like"/>
    <property type="match status" value="1"/>
</dbReference>
<evidence type="ECO:0008006" key="9">
    <source>
        <dbReference type="Google" id="ProtNLM"/>
    </source>
</evidence>
<dbReference type="Pfam" id="PF00389">
    <property type="entry name" value="2-Hacid_dh"/>
    <property type="match status" value="1"/>
</dbReference>
<keyword evidence="3" id="KW-0520">NAD</keyword>
<keyword evidence="2 4" id="KW-0560">Oxidoreductase</keyword>
<dbReference type="SUPFAM" id="SSF51735">
    <property type="entry name" value="NAD(P)-binding Rossmann-fold domains"/>
    <property type="match status" value="1"/>
</dbReference>
<dbReference type="PANTHER" id="PTHR10996">
    <property type="entry name" value="2-HYDROXYACID DEHYDROGENASE-RELATED"/>
    <property type="match status" value="1"/>
</dbReference>
<keyword evidence="8" id="KW-1185">Reference proteome</keyword>
<evidence type="ECO:0000256" key="2">
    <source>
        <dbReference type="ARBA" id="ARBA00023002"/>
    </source>
</evidence>
<dbReference type="InterPro" id="IPR050223">
    <property type="entry name" value="D-isomer_2-hydroxyacid_DH"/>
</dbReference>
<name>W1N4P8_9GAMM</name>
<dbReference type="InterPro" id="IPR036291">
    <property type="entry name" value="NAD(P)-bd_dom_sf"/>
</dbReference>
<comment type="similarity">
    <text evidence="1 4">Belongs to the D-isomer specific 2-hydroxyacid dehydrogenase family.</text>
</comment>
<reference evidence="7 8" key="1">
    <citation type="submission" date="2013-08" db="EMBL/GenBank/DDBJ databases">
        <title>draft genome of Halomonas huanghegensis, strain BJGMM-B45T.</title>
        <authorList>
            <person name="Miao C."/>
            <person name="Wan Y."/>
            <person name="Jin W."/>
        </authorList>
    </citation>
    <scope>NUCLEOTIDE SEQUENCE [LARGE SCALE GENOMIC DNA]</scope>
    <source>
        <strain evidence="7 8">BJGMM-B45</strain>
    </source>
</reference>
<dbReference type="RefSeq" id="WP_021820599.1">
    <property type="nucleotide sequence ID" value="NZ_AVBC01000039.1"/>
</dbReference>
<evidence type="ECO:0000256" key="3">
    <source>
        <dbReference type="ARBA" id="ARBA00023027"/>
    </source>
</evidence>
<dbReference type="PANTHER" id="PTHR10996:SF283">
    <property type="entry name" value="GLYOXYLATE_HYDROXYPYRUVATE REDUCTASE B"/>
    <property type="match status" value="1"/>
</dbReference>
<comment type="caution">
    <text evidence="7">The sequence shown here is derived from an EMBL/GenBank/DDBJ whole genome shotgun (WGS) entry which is preliminary data.</text>
</comment>
<evidence type="ECO:0000313" key="8">
    <source>
        <dbReference type="Proteomes" id="UP000019113"/>
    </source>
</evidence>
<dbReference type="GO" id="GO:0005829">
    <property type="term" value="C:cytosol"/>
    <property type="evidence" value="ECO:0007669"/>
    <property type="project" value="TreeGrafter"/>
</dbReference>
<protein>
    <recommendedName>
        <fullName evidence="9">Glyoxylate reductase (NADP(+))</fullName>
    </recommendedName>
</protein>
<dbReference type="Proteomes" id="UP000019113">
    <property type="component" value="Unassembled WGS sequence"/>
</dbReference>
<dbReference type="GO" id="GO:0016618">
    <property type="term" value="F:hydroxypyruvate reductase [NAD(P)H] activity"/>
    <property type="evidence" value="ECO:0007669"/>
    <property type="project" value="TreeGrafter"/>
</dbReference>
<sequence>MPSQQYMGERRIVALRRLDEAQLERLRQVAVVDAFDDLTDDNRGAFMASLSRAHGLVGGKLELDEAMLEQAPLLEAVSTISVGYDHLPLAAMNERGILLCNTPDVLTETTADTAFALIMATQRRLVELSVMVREGRWQAHIDRPHFGTDVYGKTLGIVGAGRIGAAIARRGALGFNMPILYTANSPKPELETELGAQYCDLEELLGRADIVCLVVPWNADTHHLIDAEALARMQPHAALINVARGKVVDEPALIDALERGVIRAAGLDVFTEEPVSAYSPLVTMDNVVVLPHIGSATHETRDAMAQRAVDNIIGALAGDGPVSAVNESQWRRCHRSIEGSTEDNA</sequence>
<evidence type="ECO:0000256" key="1">
    <source>
        <dbReference type="ARBA" id="ARBA00005854"/>
    </source>
</evidence>
<dbReference type="Gene3D" id="3.40.50.720">
    <property type="entry name" value="NAD(P)-binding Rossmann-like Domain"/>
    <property type="match status" value="2"/>
</dbReference>
<accession>W1N4P8</accession>
<dbReference type="EMBL" id="AVBC01000039">
    <property type="protein sequence ID" value="ERL50547.1"/>
    <property type="molecule type" value="Genomic_DNA"/>
</dbReference>
<dbReference type="Pfam" id="PF02826">
    <property type="entry name" value="2-Hacid_dh_C"/>
    <property type="match status" value="1"/>
</dbReference>
<dbReference type="InterPro" id="IPR006140">
    <property type="entry name" value="D-isomer_DH_NAD-bd"/>
</dbReference>
<evidence type="ECO:0000256" key="4">
    <source>
        <dbReference type="RuleBase" id="RU003719"/>
    </source>
</evidence>
<feature type="domain" description="D-isomer specific 2-hydroxyacid dehydrogenase NAD-binding" evidence="6">
    <location>
        <begin position="115"/>
        <end position="294"/>
    </location>
</feature>
<dbReference type="AlphaFoldDB" id="W1N4P8"/>
<dbReference type="eggNOG" id="COG1052">
    <property type="taxonomic scope" value="Bacteria"/>
</dbReference>
<proteinExistence type="inferred from homology"/>
<dbReference type="FunFam" id="3.40.50.720:FF:000462">
    <property type="entry name" value="Glyoxylate reductase (NADP+)"/>
    <property type="match status" value="1"/>
</dbReference>
<evidence type="ECO:0000313" key="7">
    <source>
        <dbReference type="EMBL" id="ERL50547.1"/>
    </source>
</evidence>
<gene>
    <name evidence="7" type="ORF">BJB45_05310</name>
</gene>
<dbReference type="GO" id="GO:0051287">
    <property type="term" value="F:NAD binding"/>
    <property type="evidence" value="ECO:0007669"/>
    <property type="project" value="InterPro"/>
</dbReference>
<dbReference type="GO" id="GO:0030267">
    <property type="term" value="F:glyoxylate reductase (NADPH) activity"/>
    <property type="evidence" value="ECO:0007669"/>
    <property type="project" value="TreeGrafter"/>
</dbReference>
<dbReference type="CDD" id="cd05301">
    <property type="entry name" value="GDH"/>
    <property type="match status" value="1"/>
</dbReference>
<dbReference type="STRING" id="1178482.AR456_06690"/>
<dbReference type="InterPro" id="IPR006139">
    <property type="entry name" value="D-isomer_2_OHA_DH_cat_dom"/>
</dbReference>
<feature type="domain" description="D-isomer specific 2-hydroxyacid dehydrogenase catalytic" evidence="5">
    <location>
        <begin position="13"/>
        <end position="326"/>
    </location>
</feature>
<organism evidence="7 8">
    <name type="scientific">Halomonas huangheensis</name>
    <dbReference type="NCBI Taxonomy" id="1178482"/>
    <lineage>
        <taxon>Bacteria</taxon>
        <taxon>Pseudomonadati</taxon>
        <taxon>Pseudomonadota</taxon>
        <taxon>Gammaproteobacteria</taxon>
        <taxon>Oceanospirillales</taxon>
        <taxon>Halomonadaceae</taxon>
        <taxon>Halomonas</taxon>
    </lineage>
</organism>
<evidence type="ECO:0000259" key="6">
    <source>
        <dbReference type="Pfam" id="PF02826"/>
    </source>
</evidence>
<evidence type="ECO:0000259" key="5">
    <source>
        <dbReference type="Pfam" id="PF00389"/>
    </source>
</evidence>